<dbReference type="PANTHER" id="PTHR43364:SF4">
    <property type="entry name" value="NAD(P)-LINKED OXIDOREDUCTASE SUPERFAMILY PROTEIN"/>
    <property type="match status" value="1"/>
</dbReference>
<evidence type="ECO:0000259" key="2">
    <source>
        <dbReference type="Pfam" id="PF00248"/>
    </source>
</evidence>
<evidence type="ECO:0000313" key="3">
    <source>
        <dbReference type="EMBL" id="ADV65555.1"/>
    </source>
</evidence>
<dbReference type="InterPro" id="IPR020471">
    <property type="entry name" value="AKR"/>
</dbReference>
<feature type="domain" description="NADP-dependent oxidoreductase" evidence="2">
    <location>
        <begin position="15"/>
        <end position="305"/>
    </location>
</feature>
<name>E8R790_DESM0</name>
<evidence type="ECO:0000313" key="4">
    <source>
        <dbReference type="Proteomes" id="UP000001068"/>
    </source>
</evidence>
<dbReference type="GO" id="GO:0016491">
    <property type="term" value="F:oxidoreductase activity"/>
    <property type="evidence" value="ECO:0007669"/>
    <property type="project" value="UniProtKB-KW"/>
</dbReference>
<sequence>MEYTTLGWTDEKISRIGLGTWQYSETWGLTEYEAAKKVIAKAVEVGMNFIDTAMVYGRGMSEEFLGRSLRELGVKRDEVFIATKIPGDFLNPDDVFKSVERSLKRLGVNTVDLLQLHWPPCWHNYPTASYARALERLILHGKVRYIGVSNYPIALIEELREAFSFTDIVSMQYRFNLAERWAEEELIPYAEANDFTFIPWSPLAKGALTGKYTLENIGGFKDLRSNEPVFHPSNFEKLTPLINTLKEVASKYGRTPSQVALNWLIKYSPVVVPIPGAKTPEQVVENAGAVGWELSFEDWMRLYEVAKGVRITYVTW</sequence>
<dbReference type="RefSeq" id="WP_013562777.1">
    <property type="nucleotide sequence ID" value="NC_014961.1"/>
</dbReference>
<dbReference type="PRINTS" id="PR00069">
    <property type="entry name" value="ALDKETRDTASE"/>
</dbReference>
<dbReference type="Pfam" id="PF00248">
    <property type="entry name" value="Aldo_ket_red"/>
    <property type="match status" value="1"/>
</dbReference>
<dbReference type="InterPro" id="IPR023210">
    <property type="entry name" value="NADP_OxRdtase_dom"/>
</dbReference>
<dbReference type="GeneID" id="10153979"/>
<dbReference type="AlphaFoldDB" id="E8R790"/>
<protein>
    <submittedName>
        <fullName evidence="3">Aldo/keto reductase</fullName>
    </submittedName>
</protein>
<dbReference type="SUPFAM" id="SSF51430">
    <property type="entry name" value="NAD(P)-linked oxidoreductase"/>
    <property type="match status" value="1"/>
</dbReference>
<organism evidence="3 4">
    <name type="scientific">Desulfurococcus mucosus (strain ATCC 35584 / DSM 2162 / JCM 9187 / O7/1)</name>
    <dbReference type="NCBI Taxonomy" id="765177"/>
    <lineage>
        <taxon>Archaea</taxon>
        <taxon>Thermoproteota</taxon>
        <taxon>Thermoprotei</taxon>
        <taxon>Desulfurococcales</taxon>
        <taxon>Desulfurococcaceae</taxon>
        <taxon>Desulfurococcus</taxon>
    </lineage>
</organism>
<dbReference type="KEGG" id="dmu:Desmu_1259"/>
<dbReference type="eggNOG" id="arCOG01618">
    <property type="taxonomic scope" value="Archaea"/>
</dbReference>
<gene>
    <name evidence="3" type="ordered locus">Desmu_1259</name>
</gene>
<dbReference type="HOGENOM" id="CLU_023205_2_3_2"/>
<dbReference type="PANTHER" id="PTHR43364">
    <property type="entry name" value="NADH-SPECIFIC METHYLGLYOXAL REDUCTASE-RELATED"/>
    <property type="match status" value="1"/>
</dbReference>
<evidence type="ECO:0000256" key="1">
    <source>
        <dbReference type="ARBA" id="ARBA00023002"/>
    </source>
</evidence>
<keyword evidence="4" id="KW-1185">Reference proteome</keyword>
<keyword evidence="1" id="KW-0560">Oxidoreductase</keyword>
<dbReference type="PROSITE" id="PS00062">
    <property type="entry name" value="ALDOKETO_REDUCTASE_2"/>
    <property type="match status" value="1"/>
</dbReference>
<accession>E8R790</accession>
<reference evidence="3 4" key="2">
    <citation type="journal article" date="2011" name="Stand. Genomic Sci.">
        <title>Complete genome sequence of Desulfurococcus mucosus type strain (O7/1).</title>
        <authorList>
            <person name="Wirth R."/>
            <person name="Chertkov O."/>
            <person name="Held B."/>
            <person name="Lapidus A."/>
            <person name="Nolan M."/>
            <person name="Lucas S."/>
            <person name="Hammon N."/>
            <person name="Deshpande S."/>
            <person name="Cheng J.F."/>
            <person name="Tapia R."/>
            <person name="Han C."/>
            <person name="Goodwin L."/>
            <person name="Pitluck S."/>
            <person name="Liolios K."/>
            <person name="Ioanna P."/>
            <person name="Ivanova N."/>
            <person name="Mavromatis K."/>
            <person name="Mikhailova N."/>
            <person name="Pati A."/>
            <person name="Chen A."/>
            <person name="Palaniappan K."/>
            <person name="Land M."/>
            <person name="Hauser L."/>
            <person name="Chang Y.J."/>
            <person name="Jeffries C.D."/>
            <person name="Bilek Y."/>
            <person name="Hader T."/>
            <person name="Rohde M."/>
            <person name="Spring S."/>
            <person name="Sikorski J."/>
            <person name="Goker M."/>
            <person name="Woyke T."/>
            <person name="Bristow J."/>
            <person name="Eisen J.A."/>
            <person name="Markowitz V."/>
            <person name="Hugenholtz P."/>
            <person name="Kyrpides N.C."/>
            <person name="Klenk H.P."/>
        </authorList>
    </citation>
    <scope>NUCLEOTIDE SEQUENCE [LARGE SCALE GENOMIC DNA]</scope>
    <source>
        <strain evidence="4">ATCC 35584 / DSM 2162 / JCM 9187 / O7/1</strain>
    </source>
</reference>
<dbReference type="InterPro" id="IPR018170">
    <property type="entry name" value="Aldo/ket_reductase_CS"/>
</dbReference>
<reference evidence="4" key="1">
    <citation type="submission" date="2010-11" db="EMBL/GenBank/DDBJ databases">
        <title>The complete genome of Desulfurococcus mucosus DSM 2162.</title>
        <authorList>
            <consortium name="US DOE Joint Genome Institute (JGI-PGF)"/>
            <person name="Lucas S."/>
            <person name="Copeland A."/>
            <person name="Lapidus A."/>
            <person name="Bruce D."/>
            <person name="Goodwin L."/>
            <person name="Pitluck S."/>
            <person name="Kyrpides N."/>
            <person name="Mavromatis K."/>
            <person name="Pagani I."/>
            <person name="Ivanova N."/>
            <person name="Ovchinnikova G."/>
            <person name="Chertkov O."/>
            <person name="Held B."/>
            <person name="Brettin T."/>
            <person name="Detter J.C."/>
            <person name="Tapia R."/>
            <person name="Han C."/>
            <person name="Land M."/>
            <person name="Hauser L."/>
            <person name="Markowitz V."/>
            <person name="Cheng J.-F."/>
            <person name="Hugenholtz P."/>
            <person name="Woyke T."/>
            <person name="Wu D."/>
            <person name="Wirth R."/>
            <person name="Bilek Y."/>
            <person name="Hader T."/>
            <person name="Klenk H.-P."/>
            <person name="Eisen J.A."/>
        </authorList>
    </citation>
    <scope>NUCLEOTIDE SEQUENCE [LARGE SCALE GENOMIC DNA]</scope>
    <source>
        <strain evidence="4">ATCC 35584 / DSM 2162 / JCM 9187 / O7/1</strain>
    </source>
</reference>
<dbReference type="Gene3D" id="3.20.20.100">
    <property type="entry name" value="NADP-dependent oxidoreductase domain"/>
    <property type="match status" value="1"/>
</dbReference>
<proteinExistence type="predicted"/>
<dbReference type="STRING" id="765177.Desmu_1259"/>
<dbReference type="OrthoDB" id="7236at2157"/>
<dbReference type="InterPro" id="IPR050523">
    <property type="entry name" value="AKR_Detox_Biosynth"/>
</dbReference>
<dbReference type="Proteomes" id="UP000001068">
    <property type="component" value="Chromosome"/>
</dbReference>
<dbReference type="InterPro" id="IPR036812">
    <property type="entry name" value="NAD(P)_OxRdtase_dom_sf"/>
</dbReference>
<dbReference type="EMBL" id="CP002363">
    <property type="protein sequence ID" value="ADV65555.1"/>
    <property type="molecule type" value="Genomic_DNA"/>
</dbReference>